<name>A0A8S5SIF1_9CAUD</name>
<dbReference type="EMBL" id="BK032600">
    <property type="protein sequence ID" value="DAF50789.1"/>
    <property type="molecule type" value="Genomic_DNA"/>
</dbReference>
<sequence>MLACNKDSVQEVCIVRLASSSSAYIGMILYVYWGGHTGLFFINSKTGNSYIIRKVNGSIISEIEFKRKNDHLFVRSKTNTASFRVSALFLDTTGVDLSLSMNIVDENLDDAEDIEIL</sequence>
<reference evidence="1" key="1">
    <citation type="journal article" date="2021" name="Proc. Natl. Acad. Sci. U.S.A.">
        <title>A Catalog of Tens of Thousands of Viruses from Human Metagenomes Reveals Hidden Associations with Chronic Diseases.</title>
        <authorList>
            <person name="Tisza M.J."/>
            <person name="Buck C.B."/>
        </authorList>
    </citation>
    <scope>NUCLEOTIDE SEQUENCE</scope>
    <source>
        <strain evidence="1">Ct04y17</strain>
    </source>
</reference>
<proteinExistence type="predicted"/>
<organism evidence="1">
    <name type="scientific">Myoviridae sp. ct04y17</name>
    <dbReference type="NCBI Taxonomy" id="2827652"/>
    <lineage>
        <taxon>Viruses</taxon>
        <taxon>Duplodnaviria</taxon>
        <taxon>Heunggongvirae</taxon>
        <taxon>Uroviricota</taxon>
        <taxon>Caudoviricetes</taxon>
    </lineage>
</organism>
<protein>
    <submittedName>
        <fullName evidence="1">Uncharacterized protein</fullName>
    </submittedName>
</protein>
<evidence type="ECO:0000313" key="1">
    <source>
        <dbReference type="EMBL" id="DAF50789.1"/>
    </source>
</evidence>
<accession>A0A8S5SIF1</accession>